<dbReference type="AlphaFoldDB" id="A0A0G4NZN1"/>
<dbReference type="EMBL" id="HG793136">
    <property type="protein sequence ID" value="CRL19517.1"/>
    <property type="molecule type" value="Genomic_DNA"/>
</dbReference>
<dbReference type="STRING" id="1429867.A0A0G4NZN1"/>
<gene>
    <name evidence="1" type="ORF">PCAMFM013_S003g000308</name>
</gene>
<name>A0A0G4NZN1_PENC3</name>
<sequence length="88" mass="9925">MSTARTKRDYTQVEAASILSAMKGSKLRRTALPHLVYKARIQEIVMDKKAFDTRDLLESFRAMIRDIGVPTVTSTNARKSALSTWQGH</sequence>
<keyword evidence="2" id="KW-1185">Reference proteome</keyword>
<accession>A0A0G4NZN1</accession>
<organism evidence="1 2">
    <name type="scientific">Penicillium camemberti (strain FM 013)</name>
    <dbReference type="NCBI Taxonomy" id="1429867"/>
    <lineage>
        <taxon>Eukaryota</taxon>
        <taxon>Fungi</taxon>
        <taxon>Dikarya</taxon>
        <taxon>Ascomycota</taxon>
        <taxon>Pezizomycotina</taxon>
        <taxon>Eurotiomycetes</taxon>
        <taxon>Eurotiomycetidae</taxon>
        <taxon>Eurotiales</taxon>
        <taxon>Aspergillaceae</taxon>
        <taxon>Penicillium</taxon>
    </lineage>
</organism>
<evidence type="ECO:0000313" key="2">
    <source>
        <dbReference type="Proteomes" id="UP000053732"/>
    </source>
</evidence>
<dbReference type="Proteomes" id="UP000053732">
    <property type="component" value="Unassembled WGS sequence"/>
</dbReference>
<reference evidence="1 2" key="1">
    <citation type="journal article" date="2014" name="Nat. Commun.">
        <title>Multiple recent horizontal transfers of a large genomic region in cheese making fungi.</title>
        <authorList>
            <person name="Cheeseman K."/>
            <person name="Ropars J."/>
            <person name="Renault P."/>
            <person name="Dupont J."/>
            <person name="Gouzy J."/>
            <person name="Branca A."/>
            <person name="Abraham A.L."/>
            <person name="Ceppi M."/>
            <person name="Conseiller E."/>
            <person name="Debuchy R."/>
            <person name="Malagnac F."/>
            <person name="Goarin A."/>
            <person name="Silar P."/>
            <person name="Lacoste S."/>
            <person name="Sallet E."/>
            <person name="Bensimon A."/>
            <person name="Giraud T."/>
            <person name="Brygoo Y."/>
        </authorList>
    </citation>
    <scope>NUCLEOTIDE SEQUENCE [LARGE SCALE GENOMIC DNA]</scope>
    <source>
        <strain evidence="2">FM 013</strain>
    </source>
</reference>
<proteinExistence type="predicted"/>
<evidence type="ECO:0000313" key="1">
    <source>
        <dbReference type="EMBL" id="CRL19517.1"/>
    </source>
</evidence>
<protein>
    <submittedName>
        <fullName evidence="1">Str. FM013</fullName>
    </submittedName>
</protein>